<evidence type="ECO:0000256" key="1">
    <source>
        <dbReference type="ARBA" id="ARBA00004429"/>
    </source>
</evidence>
<feature type="transmembrane region" description="Helical" evidence="9">
    <location>
        <begin position="139"/>
        <end position="161"/>
    </location>
</feature>
<keyword evidence="7 9" id="KW-0472">Membrane</keyword>
<dbReference type="PANTHER" id="PTHR35011">
    <property type="entry name" value="2,3-DIKETO-L-GULONATE TRAP TRANSPORTER SMALL PERMEASE PROTEIN YIAM"/>
    <property type="match status" value="1"/>
</dbReference>
<comment type="similarity">
    <text evidence="8 9">Belongs to the TRAP transporter small permease family.</text>
</comment>
<proteinExistence type="inferred from homology"/>
<dbReference type="AlphaFoldDB" id="A0A317PIA8"/>
<dbReference type="InterPro" id="IPR007387">
    <property type="entry name" value="TRAP_DctQ"/>
</dbReference>
<evidence type="ECO:0000259" key="10">
    <source>
        <dbReference type="Pfam" id="PF04290"/>
    </source>
</evidence>
<comment type="subcellular location">
    <subcellularLocation>
        <location evidence="1 9">Cell inner membrane</location>
        <topology evidence="1 9">Multi-pass membrane protein</topology>
    </subcellularLocation>
</comment>
<comment type="caution">
    <text evidence="11">The sequence shown here is derived from an EMBL/GenBank/DDBJ whole genome shotgun (WGS) entry which is preliminary data.</text>
</comment>
<dbReference type="Pfam" id="PF04290">
    <property type="entry name" value="DctQ"/>
    <property type="match status" value="1"/>
</dbReference>
<dbReference type="Proteomes" id="UP000246352">
    <property type="component" value="Unassembled WGS sequence"/>
</dbReference>
<keyword evidence="6 9" id="KW-1133">Transmembrane helix</keyword>
<evidence type="ECO:0000256" key="2">
    <source>
        <dbReference type="ARBA" id="ARBA00022448"/>
    </source>
</evidence>
<evidence type="ECO:0000256" key="3">
    <source>
        <dbReference type="ARBA" id="ARBA00022475"/>
    </source>
</evidence>
<dbReference type="OrthoDB" id="4964541at2"/>
<gene>
    <name evidence="11" type="ORF">DFR52_106298</name>
</gene>
<evidence type="ECO:0000313" key="12">
    <source>
        <dbReference type="Proteomes" id="UP000246352"/>
    </source>
</evidence>
<protein>
    <recommendedName>
        <fullName evidence="9">TRAP transporter small permease protein</fullName>
    </recommendedName>
</protein>
<evidence type="ECO:0000256" key="6">
    <source>
        <dbReference type="ARBA" id="ARBA00022989"/>
    </source>
</evidence>
<reference evidence="11 12" key="1">
    <citation type="submission" date="2018-05" db="EMBL/GenBank/DDBJ databases">
        <title>Genomic Encyclopedia of Type Strains, Phase IV (KMG-IV): sequencing the most valuable type-strain genomes for metagenomic binning, comparative biology and taxonomic classification.</title>
        <authorList>
            <person name="Goeker M."/>
        </authorList>
    </citation>
    <scope>NUCLEOTIDE SEQUENCE [LARGE SCALE GENOMIC DNA]</scope>
    <source>
        <strain evidence="11 12">DSM 16791</strain>
    </source>
</reference>
<evidence type="ECO:0000256" key="8">
    <source>
        <dbReference type="ARBA" id="ARBA00038436"/>
    </source>
</evidence>
<comment type="subunit">
    <text evidence="9">The complex comprises the extracytoplasmic solute receptor protein and the two transmembrane proteins.</text>
</comment>
<feature type="transmembrane region" description="Helical" evidence="9">
    <location>
        <begin position="93"/>
        <end position="118"/>
    </location>
</feature>
<evidence type="ECO:0000256" key="9">
    <source>
        <dbReference type="RuleBase" id="RU369079"/>
    </source>
</evidence>
<name>A0A317PIA8_9HYPH</name>
<keyword evidence="3" id="KW-1003">Cell membrane</keyword>
<dbReference type="GO" id="GO:0015740">
    <property type="term" value="P:C4-dicarboxylate transport"/>
    <property type="evidence" value="ECO:0007669"/>
    <property type="project" value="TreeGrafter"/>
</dbReference>
<dbReference type="GO" id="GO:0022857">
    <property type="term" value="F:transmembrane transporter activity"/>
    <property type="evidence" value="ECO:0007669"/>
    <property type="project" value="UniProtKB-UniRule"/>
</dbReference>
<dbReference type="PANTHER" id="PTHR35011:SF2">
    <property type="entry name" value="2,3-DIKETO-L-GULONATE TRAP TRANSPORTER SMALL PERMEASE PROTEIN YIAM"/>
    <property type="match status" value="1"/>
</dbReference>
<evidence type="ECO:0000313" key="11">
    <source>
        <dbReference type="EMBL" id="PWV97773.1"/>
    </source>
</evidence>
<evidence type="ECO:0000256" key="5">
    <source>
        <dbReference type="ARBA" id="ARBA00022692"/>
    </source>
</evidence>
<keyword evidence="12" id="KW-1185">Reference proteome</keyword>
<feature type="transmembrane region" description="Helical" evidence="9">
    <location>
        <begin position="20"/>
        <end position="42"/>
    </location>
</feature>
<dbReference type="EMBL" id="QGTR01000006">
    <property type="protein sequence ID" value="PWV97773.1"/>
    <property type="molecule type" value="Genomic_DNA"/>
</dbReference>
<evidence type="ECO:0000256" key="4">
    <source>
        <dbReference type="ARBA" id="ARBA00022519"/>
    </source>
</evidence>
<accession>A0A317PIA8</accession>
<dbReference type="RefSeq" id="WP_110034060.1">
    <property type="nucleotide sequence ID" value="NZ_QGTR01000006.1"/>
</dbReference>
<dbReference type="GO" id="GO:0005886">
    <property type="term" value="C:plasma membrane"/>
    <property type="evidence" value="ECO:0007669"/>
    <property type="project" value="UniProtKB-SubCell"/>
</dbReference>
<organism evidence="11 12">
    <name type="scientific">Hoeflea marina</name>
    <dbReference type="NCBI Taxonomy" id="274592"/>
    <lineage>
        <taxon>Bacteria</taxon>
        <taxon>Pseudomonadati</taxon>
        <taxon>Pseudomonadota</taxon>
        <taxon>Alphaproteobacteria</taxon>
        <taxon>Hyphomicrobiales</taxon>
        <taxon>Rhizobiaceae</taxon>
        <taxon>Hoeflea</taxon>
    </lineage>
</organism>
<evidence type="ECO:0000256" key="7">
    <source>
        <dbReference type="ARBA" id="ARBA00023136"/>
    </source>
</evidence>
<keyword evidence="2 9" id="KW-0813">Transport</keyword>
<feature type="domain" description="Tripartite ATP-independent periplasmic transporters DctQ component" evidence="10">
    <location>
        <begin position="30"/>
        <end position="167"/>
    </location>
</feature>
<sequence length="177" mass="18793">MRAIANLMDALSALLNRVALAVAVAAVAVMLGAAGWQVIARYLLSQPPAWTEELARFSMVWGGLMGASCAFRTKVDPTLFPEALVMTGNRGRLLLVVRSLGVLAFVLPTLWFCVFGPGANPARGYIARLAGRQAETMDLPMMVFGIAIPIAFAVILVHVLAELARGFAPAAGGESRR</sequence>
<comment type="caution">
    <text evidence="9">Lacks conserved residue(s) required for the propagation of feature annotation.</text>
</comment>
<comment type="function">
    <text evidence="9">Part of the tripartite ATP-independent periplasmic (TRAP) transport system.</text>
</comment>
<keyword evidence="5 9" id="KW-0812">Transmembrane</keyword>
<keyword evidence="4 9" id="KW-0997">Cell inner membrane</keyword>
<dbReference type="InterPro" id="IPR055348">
    <property type="entry name" value="DctQ"/>
</dbReference>